<keyword evidence="9" id="KW-1185">Reference proteome</keyword>
<feature type="transmembrane region" description="Helical" evidence="6">
    <location>
        <begin position="105"/>
        <end position="124"/>
    </location>
</feature>
<feature type="transmembrane region" description="Helical" evidence="6">
    <location>
        <begin position="46"/>
        <end position="65"/>
    </location>
</feature>
<accession>A0ABP8TMW9</accession>
<keyword evidence="5 6" id="KW-0472">Membrane</keyword>
<protein>
    <submittedName>
        <fullName evidence="8">EamA family transporter</fullName>
    </submittedName>
</protein>
<dbReference type="EMBL" id="BAABHJ010000019">
    <property type="protein sequence ID" value="GAA4611932.1"/>
    <property type="molecule type" value="Genomic_DNA"/>
</dbReference>
<comment type="subcellular location">
    <subcellularLocation>
        <location evidence="1">Membrane</location>
        <topology evidence="1">Multi-pass membrane protein</topology>
    </subcellularLocation>
</comment>
<feature type="domain" description="EamA" evidence="7">
    <location>
        <begin position="163"/>
        <end position="296"/>
    </location>
</feature>
<evidence type="ECO:0000256" key="5">
    <source>
        <dbReference type="ARBA" id="ARBA00023136"/>
    </source>
</evidence>
<reference evidence="9" key="1">
    <citation type="journal article" date="2019" name="Int. J. Syst. Evol. Microbiol.">
        <title>The Global Catalogue of Microorganisms (GCM) 10K type strain sequencing project: providing services to taxonomists for standard genome sequencing and annotation.</title>
        <authorList>
            <consortium name="The Broad Institute Genomics Platform"/>
            <consortium name="The Broad Institute Genome Sequencing Center for Infectious Disease"/>
            <person name="Wu L."/>
            <person name="Ma J."/>
        </authorList>
    </citation>
    <scope>NUCLEOTIDE SEQUENCE [LARGE SCALE GENOMIC DNA]</scope>
    <source>
        <strain evidence="9">JCM 17938</strain>
    </source>
</reference>
<dbReference type="Proteomes" id="UP001500212">
    <property type="component" value="Unassembled WGS sequence"/>
</dbReference>
<feature type="transmembrane region" description="Helical" evidence="6">
    <location>
        <begin position="160"/>
        <end position="178"/>
    </location>
</feature>
<keyword evidence="3 6" id="KW-0812">Transmembrane</keyword>
<dbReference type="Gene3D" id="1.10.3730.20">
    <property type="match status" value="1"/>
</dbReference>
<name>A0ABP8TMW9_9ACTN</name>
<proteinExistence type="inferred from homology"/>
<comment type="similarity">
    <text evidence="2">Belongs to the EamA transporter family.</text>
</comment>
<feature type="domain" description="EamA" evidence="7">
    <location>
        <begin position="18"/>
        <end position="150"/>
    </location>
</feature>
<evidence type="ECO:0000313" key="9">
    <source>
        <dbReference type="Proteomes" id="UP001500212"/>
    </source>
</evidence>
<dbReference type="InterPro" id="IPR000620">
    <property type="entry name" value="EamA_dom"/>
</dbReference>
<comment type="caution">
    <text evidence="8">The sequence shown here is derived from an EMBL/GenBank/DDBJ whole genome shotgun (WGS) entry which is preliminary data.</text>
</comment>
<dbReference type="InterPro" id="IPR050638">
    <property type="entry name" value="AA-Vitamin_Transporters"/>
</dbReference>
<keyword evidence="4 6" id="KW-1133">Transmembrane helix</keyword>
<dbReference type="SUPFAM" id="SSF103481">
    <property type="entry name" value="Multidrug resistance efflux transporter EmrE"/>
    <property type="match status" value="2"/>
</dbReference>
<feature type="transmembrane region" description="Helical" evidence="6">
    <location>
        <begin position="136"/>
        <end position="154"/>
    </location>
</feature>
<evidence type="ECO:0000256" key="6">
    <source>
        <dbReference type="SAM" id="Phobius"/>
    </source>
</evidence>
<dbReference type="PANTHER" id="PTHR32322:SF2">
    <property type="entry name" value="EAMA DOMAIN-CONTAINING PROTEIN"/>
    <property type="match status" value="1"/>
</dbReference>
<evidence type="ECO:0000256" key="1">
    <source>
        <dbReference type="ARBA" id="ARBA00004141"/>
    </source>
</evidence>
<evidence type="ECO:0000256" key="4">
    <source>
        <dbReference type="ARBA" id="ARBA00022989"/>
    </source>
</evidence>
<evidence type="ECO:0000313" key="8">
    <source>
        <dbReference type="EMBL" id="GAA4611932.1"/>
    </source>
</evidence>
<feature type="transmembrane region" description="Helical" evidence="6">
    <location>
        <begin position="77"/>
        <end position="99"/>
    </location>
</feature>
<evidence type="ECO:0000256" key="3">
    <source>
        <dbReference type="ARBA" id="ARBA00022692"/>
    </source>
</evidence>
<gene>
    <name evidence="8" type="ORF">GCM10023195_50810</name>
</gene>
<organism evidence="8 9">
    <name type="scientific">Actinoallomurus liliacearum</name>
    <dbReference type="NCBI Taxonomy" id="1080073"/>
    <lineage>
        <taxon>Bacteria</taxon>
        <taxon>Bacillati</taxon>
        <taxon>Actinomycetota</taxon>
        <taxon>Actinomycetes</taxon>
        <taxon>Streptosporangiales</taxon>
        <taxon>Thermomonosporaceae</taxon>
        <taxon>Actinoallomurus</taxon>
    </lineage>
</organism>
<evidence type="ECO:0000259" key="7">
    <source>
        <dbReference type="Pfam" id="PF00892"/>
    </source>
</evidence>
<dbReference type="PANTHER" id="PTHR32322">
    <property type="entry name" value="INNER MEMBRANE TRANSPORTER"/>
    <property type="match status" value="1"/>
</dbReference>
<feature type="transmembrane region" description="Helical" evidence="6">
    <location>
        <begin position="223"/>
        <end position="246"/>
    </location>
</feature>
<dbReference type="InterPro" id="IPR037185">
    <property type="entry name" value="EmrE-like"/>
</dbReference>
<dbReference type="Pfam" id="PF00892">
    <property type="entry name" value="EamA"/>
    <property type="match status" value="2"/>
</dbReference>
<feature type="transmembrane region" description="Helical" evidence="6">
    <location>
        <begin position="190"/>
        <end position="211"/>
    </location>
</feature>
<evidence type="ECO:0000256" key="2">
    <source>
        <dbReference type="ARBA" id="ARBA00007362"/>
    </source>
</evidence>
<sequence>MAVTLVSERPVRSRSVRGPALCLAAATGFGLSVVFAKEADRAGTGVESMLAIRFAIAAVVCWAIVARRRPAFPTRRALLACAGLGLVGYAAQSALYFTSLTRIDGGLAALLLYTYPALVTLVAVARRREHLDAKRAAALICSAAGLALLLGSGHLGGTDLAGGITLALGSAGLYALYLTVADGLPHDLDLFLTSAIVCTGAALSLTIWCAVTGSADLPDRPEGWLWVMLLAVVSTVIPFVCTFAGLRAVGASTVAILSGAEPIVTAASTALIYGERLGPGQLLGGTAVLAAVALLSSGRGQDPQLRAA</sequence>